<keyword evidence="7" id="KW-1185">Reference proteome</keyword>
<organism evidence="6 7">
    <name type="scientific">Mobilicoccus caccae</name>
    <dbReference type="NCBI Taxonomy" id="1859295"/>
    <lineage>
        <taxon>Bacteria</taxon>
        <taxon>Bacillati</taxon>
        <taxon>Actinomycetota</taxon>
        <taxon>Actinomycetes</taxon>
        <taxon>Micrococcales</taxon>
        <taxon>Dermatophilaceae</taxon>
        <taxon>Mobilicoccus</taxon>
    </lineage>
</organism>
<evidence type="ECO:0000259" key="5">
    <source>
        <dbReference type="Pfam" id="PF00700"/>
    </source>
</evidence>
<evidence type="ECO:0000313" key="6">
    <source>
        <dbReference type="EMBL" id="GMA38235.1"/>
    </source>
</evidence>
<feature type="compositionally biased region" description="Polar residues" evidence="4">
    <location>
        <begin position="172"/>
        <end position="194"/>
    </location>
</feature>
<comment type="subcellular location">
    <subcellularLocation>
        <location evidence="1">Bacterial flagellum</location>
    </subcellularLocation>
</comment>
<evidence type="ECO:0000256" key="1">
    <source>
        <dbReference type="ARBA" id="ARBA00004365"/>
    </source>
</evidence>
<accession>A0ABQ6ILK5</accession>
<dbReference type="PANTHER" id="PTHR42792:SF2">
    <property type="entry name" value="FLAGELLIN"/>
    <property type="match status" value="1"/>
</dbReference>
<feature type="domain" description="Flagellin C-terminal" evidence="5">
    <location>
        <begin position="11"/>
        <end position="83"/>
    </location>
</feature>
<evidence type="ECO:0000256" key="2">
    <source>
        <dbReference type="ARBA" id="ARBA00005709"/>
    </source>
</evidence>
<dbReference type="PANTHER" id="PTHR42792">
    <property type="entry name" value="FLAGELLIN"/>
    <property type="match status" value="1"/>
</dbReference>
<feature type="compositionally biased region" description="Low complexity" evidence="4">
    <location>
        <begin position="110"/>
        <end position="122"/>
    </location>
</feature>
<comment type="similarity">
    <text evidence="2">Belongs to the bacterial flagellin family.</text>
</comment>
<dbReference type="SUPFAM" id="SSF64518">
    <property type="entry name" value="Phase 1 flagellin"/>
    <property type="match status" value="1"/>
</dbReference>
<proteinExistence type="inferred from homology"/>
<reference evidence="7" key="1">
    <citation type="journal article" date="2019" name="Int. J. Syst. Evol. Microbiol.">
        <title>The Global Catalogue of Microorganisms (GCM) 10K type strain sequencing project: providing services to taxonomists for standard genome sequencing and annotation.</title>
        <authorList>
            <consortium name="The Broad Institute Genomics Platform"/>
            <consortium name="The Broad Institute Genome Sequencing Center for Infectious Disease"/>
            <person name="Wu L."/>
            <person name="Ma J."/>
        </authorList>
    </citation>
    <scope>NUCLEOTIDE SEQUENCE [LARGE SCALE GENOMIC DNA]</scope>
    <source>
        <strain evidence="7">NBRC 113072</strain>
    </source>
</reference>
<evidence type="ECO:0000313" key="7">
    <source>
        <dbReference type="Proteomes" id="UP001157126"/>
    </source>
</evidence>
<evidence type="ECO:0000256" key="3">
    <source>
        <dbReference type="ARBA" id="ARBA00023143"/>
    </source>
</evidence>
<dbReference type="Proteomes" id="UP001157126">
    <property type="component" value="Unassembled WGS sequence"/>
</dbReference>
<dbReference type="Gene3D" id="1.20.1330.10">
    <property type="entry name" value="f41 fragment of flagellin, N-terminal domain"/>
    <property type="match status" value="1"/>
</dbReference>
<dbReference type="RefSeq" id="WP_284302321.1">
    <property type="nucleotide sequence ID" value="NZ_BSUO01000001.1"/>
</dbReference>
<sequence>MQSADSARSALDMLDEALQELYAQRAAVGAAENRLGRILESLGVQESQGAQTASRITDADLGREVIQLLRSRSWAQAGAQMLGEVTAAGRRAMEILLASAATVSAEAAADSPPATGSAAAPPASAPSPMPMLMRPAVDVSPLPAAPSPGPRLAPAGVESASSEPHLTATPLPVQNSTAELASTSAGPADRTSTV</sequence>
<keyword evidence="3" id="KW-0975">Bacterial flagellum</keyword>
<feature type="region of interest" description="Disordered" evidence="4">
    <location>
        <begin position="110"/>
        <end position="194"/>
    </location>
</feature>
<protein>
    <recommendedName>
        <fullName evidence="5">Flagellin C-terminal domain-containing protein</fullName>
    </recommendedName>
</protein>
<evidence type="ECO:0000256" key="4">
    <source>
        <dbReference type="SAM" id="MobiDB-lite"/>
    </source>
</evidence>
<dbReference type="InterPro" id="IPR001492">
    <property type="entry name" value="Flagellin"/>
</dbReference>
<dbReference type="InterPro" id="IPR046358">
    <property type="entry name" value="Flagellin_C"/>
</dbReference>
<dbReference type="Pfam" id="PF00700">
    <property type="entry name" value="Flagellin_C"/>
    <property type="match status" value="1"/>
</dbReference>
<comment type="caution">
    <text evidence="6">The sequence shown here is derived from an EMBL/GenBank/DDBJ whole genome shotgun (WGS) entry which is preliminary data.</text>
</comment>
<name>A0ABQ6ILK5_9MICO</name>
<gene>
    <name evidence="6" type="ORF">GCM10025883_02800</name>
</gene>
<dbReference type="EMBL" id="BSUO01000001">
    <property type="protein sequence ID" value="GMA38235.1"/>
    <property type="molecule type" value="Genomic_DNA"/>
</dbReference>